<sequence>MPSLRRGWHAVALLAALLFAAGGIAQASAAPNPKAEELKAAINADFKFSRTNWDSAVLNDTLSNLKLESVIWSGRPPRFQFTVFTQLTLNRLPTLFNMCASYTGPLSAAVFLAVVQPLDARGRGGEELSAASQDKVAAAVREVQQMHDKVEADPAICQLDVMLFYEVYDSDQSRLLYPVNYLRNYARMQVRTRLLAMIDVDMYLSASLSAEMEQPGSVARYEALCGERRATVLPAFEPTKPGALGRIMATNISRVSKAQLGAMHGRNKGAIQFKLRVFPRGHTPTDYPRWFAASEPYQVTYKRFYEPWFITCEDIMPWYDVDFRGYGMNKIILIAALNYYNYSFWIHPSAWLVHNPHTDTEVRKVVAEEASQVNKHRAVLPANALYRKLTLLFGKAKRGMMRGSYSPRTDPRQMAVFERVAWLPRPPALVGSPTPESVFT</sequence>
<keyword evidence="3" id="KW-0735">Signal-anchor</keyword>
<dbReference type="Proteomes" id="UP000650467">
    <property type="component" value="Unassembled WGS sequence"/>
</dbReference>
<dbReference type="Pfam" id="PF13896">
    <property type="entry name" value="Glyco_transf_49"/>
    <property type="match status" value="1"/>
</dbReference>
<organism evidence="8 9">
    <name type="scientific">Chlamydomonas incerta</name>
    <dbReference type="NCBI Taxonomy" id="51695"/>
    <lineage>
        <taxon>Eukaryota</taxon>
        <taxon>Viridiplantae</taxon>
        <taxon>Chlorophyta</taxon>
        <taxon>core chlorophytes</taxon>
        <taxon>Chlorophyceae</taxon>
        <taxon>CS clade</taxon>
        <taxon>Chlamydomonadales</taxon>
        <taxon>Chlamydomonadaceae</taxon>
        <taxon>Chlamydomonas</taxon>
    </lineage>
</organism>
<evidence type="ECO:0000256" key="3">
    <source>
        <dbReference type="ARBA" id="ARBA00022968"/>
    </source>
</evidence>
<dbReference type="GO" id="GO:0015020">
    <property type="term" value="F:glucuronosyltransferase activity"/>
    <property type="evidence" value="ECO:0007669"/>
    <property type="project" value="TreeGrafter"/>
</dbReference>
<comment type="subcellular location">
    <subcellularLocation>
        <location evidence="1">Membrane</location>
        <topology evidence="1">Single-pass type II membrane protein</topology>
    </subcellularLocation>
</comment>
<keyword evidence="6" id="KW-0325">Glycoprotein</keyword>
<dbReference type="AlphaFoldDB" id="A0A835WB98"/>
<dbReference type="OrthoDB" id="411524at2759"/>
<keyword evidence="9" id="KW-1185">Reference proteome</keyword>
<name>A0A835WB98_CHLIN</name>
<dbReference type="GO" id="GO:0035269">
    <property type="term" value="P:protein O-linked glycosylation via mannose"/>
    <property type="evidence" value="ECO:0007669"/>
    <property type="project" value="TreeGrafter"/>
</dbReference>
<evidence type="ECO:0000256" key="5">
    <source>
        <dbReference type="ARBA" id="ARBA00023136"/>
    </source>
</evidence>
<feature type="signal peptide" evidence="7">
    <location>
        <begin position="1"/>
        <end position="29"/>
    </location>
</feature>
<evidence type="ECO:0000256" key="1">
    <source>
        <dbReference type="ARBA" id="ARBA00004606"/>
    </source>
</evidence>
<keyword evidence="7" id="KW-0732">Signal</keyword>
<evidence type="ECO:0000256" key="2">
    <source>
        <dbReference type="ARBA" id="ARBA00022692"/>
    </source>
</evidence>
<dbReference type="InterPro" id="IPR051292">
    <property type="entry name" value="Xyl/GlcA_transferase"/>
</dbReference>
<evidence type="ECO:0000256" key="4">
    <source>
        <dbReference type="ARBA" id="ARBA00022989"/>
    </source>
</evidence>
<evidence type="ECO:0000256" key="7">
    <source>
        <dbReference type="SAM" id="SignalP"/>
    </source>
</evidence>
<evidence type="ECO:0000313" key="8">
    <source>
        <dbReference type="EMBL" id="KAG2444235.1"/>
    </source>
</evidence>
<comment type="caution">
    <text evidence="8">The sequence shown here is derived from an EMBL/GenBank/DDBJ whole genome shotgun (WGS) entry which is preliminary data.</text>
</comment>
<dbReference type="PANTHER" id="PTHR12270:SF52">
    <property type="entry name" value="GLYCOSYLTRANSFERASE-LIKE PROTEIN GNT13-RELATED"/>
    <property type="match status" value="1"/>
</dbReference>
<evidence type="ECO:0000313" key="9">
    <source>
        <dbReference type="Proteomes" id="UP000650467"/>
    </source>
</evidence>
<keyword evidence="5" id="KW-0472">Membrane</keyword>
<keyword evidence="2" id="KW-0812">Transmembrane</keyword>
<gene>
    <name evidence="8" type="ORF">HXX76_000993</name>
</gene>
<evidence type="ECO:0000256" key="6">
    <source>
        <dbReference type="ARBA" id="ARBA00023180"/>
    </source>
</evidence>
<accession>A0A835WB98</accession>
<protein>
    <submittedName>
        <fullName evidence="8">Uncharacterized protein</fullName>
    </submittedName>
</protein>
<dbReference type="GO" id="GO:0042285">
    <property type="term" value="F:xylosyltransferase activity"/>
    <property type="evidence" value="ECO:0007669"/>
    <property type="project" value="TreeGrafter"/>
</dbReference>
<dbReference type="PANTHER" id="PTHR12270">
    <property type="entry name" value="GLYCOSYLTRANSFERASE-RELATED"/>
    <property type="match status" value="1"/>
</dbReference>
<dbReference type="GO" id="GO:0016020">
    <property type="term" value="C:membrane"/>
    <property type="evidence" value="ECO:0007669"/>
    <property type="project" value="UniProtKB-SubCell"/>
</dbReference>
<proteinExistence type="predicted"/>
<reference evidence="8" key="1">
    <citation type="journal article" date="2020" name="bioRxiv">
        <title>Comparative genomics of Chlamydomonas.</title>
        <authorList>
            <person name="Craig R.J."/>
            <person name="Hasan A.R."/>
            <person name="Ness R.W."/>
            <person name="Keightley P.D."/>
        </authorList>
    </citation>
    <scope>NUCLEOTIDE SEQUENCE</scope>
    <source>
        <strain evidence="8">SAG 7.73</strain>
    </source>
</reference>
<feature type="chain" id="PRO_5032772532" evidence="7">
    <location>
        <begin position="30"/>
        <end position="440"/>
    </location>
</feature>
<keyword evidence="4" id="KW-1133">Transmembrane helix</keyword>
<dbReference type="EMBL" id="JAEHOC010000002">
    <property type="protein sequence ID" value="KAG2444235.1"/>
    <property type="molecule type" value="Genomic_DNA"/>
</dbReference>